<dbReference type="EMBL" id="BMEC01000014">
    <property type="protein sequence ID" value="GGC49920.1"/>
    <property type="molecule type" value="Genomic_DNA"/>
</dbReference>
<comment type="caution">
    <text evidence="3">The sequence shown here is derived from an EMBL/GenBank/DDBJ whole genome shotgun (WGS) entry which is preliminary data.</text>
</comment>
<reference evidence="2" key="4">
    <citation type="submission" date="2024-05" db="EMBL/GenBank/DDBJ databases">
        <authorList>
            <person name="Sun Q."/>
            <person name="Zhou Y."/>
        </authorList>
    </citation>
    <scope>NUCLEOTIDE SEQUENCE</scope>
    <source>
        <strain evidence="2">CGMCC 1.10832</strain>
    </source>
</reference>
<evidence type="ECO:0000313" key="5">
    <source>
        <dbReference type="Proteomes" id="UP000636010"/>
    </source>
</evidence>
<dbReference type="RefSeq" id="WP_188466883.1">
    <property type="nucleotide sequence ID" value="NZ_BAABHU010000014.1"/>
</dbReference>
<dbReference type="AlphaFoldDB" id="A0A2T4DR54"/>
<gene>
    <name evidence="3" type="ORF">C9994_08010</name>
    <name evidence="2" type="ORF">GCM10011506_39400</name>
</gene>
<dbReference type="InterPro" id="IPR007462">
    <property type="entry name" value="COV1-like"/>
</dbReference>
<reference evidence="2" key="1">
    <citation type="journal article" date="2014" name="Int. J. Syst. Evol. Microbiol.">
        <title>Complete genome of a new Firmicutes species belonging to the dominant human colonic microbiota ('Ruminococcus bicirculans') reveals two chromosomes and a selective capacity to utilize plant glucans.</title>
        <authorList>
            <consortium name="NISC Comparative Sequencing Program"/>
            <person name="Wegmann U."/>
            <person name="Louis P."/>
            <person name="Goesmann A."/>
            <person name="Henrissat B."/>
            <person name="Duncan S.H."/>
            <person name="Flint H.J."/>
        </authorList>
    </citation>
    <scope>NUCLEOTIDE SEQUENCE</scope>
    <source>
        <strain evidence="2">CGMCC 1.10832</strain>
    </source>
</reference>
<dbReference type="Proteomes" id="UP000240608">
    <property type="component" value="Unassembled WGS sequence"/>
</dbReference>
<dbReference type="PANTHER" id="PTHR31876:SF26">
    <property type="entry name" value="PROTEIN LIKE COV 2"/>
    <property type="match status" value="1"/>
</dbReference>
<keyword evidence="1" id="KW-0812">Transmembrane</keyword>
<keyword evidence="1" id="KW-0472">Membrane</keyword>
<evidence type="ECO:0000313" key="3">
    <source>
        <dbReference type="EMBL" id="PTB96299.1"/>
    </source>
</evidence>
<proteinExistence type="predicted"/>
<sequence length="188" mass="21027">MKNSAFNKILSYFFRGILFVAPIAFTIMVFQAVFVWLDGLLPFNIPGLGVIILITGIVGIGYLASTYFMKPFIELFDQFINKIPLLSLIYNSIKDLIGAFVGEKRKFNKPVMVQFDTLGKILKPGFITQDDLEKLKLPGHCSVYLPHSYNFSGNILIVSNDLIKPWEINGTTAMKFIVSGGVTGMDEM</sequence>
<evidence type="ECO:0000313" key="2">
    <source>
        <dbReference type="EMBL" id="GGC49920.1"/>
    </source>
</evidence>
<keyword evidence="1" id="KW-1133">Transmembrane helix</keyword>
<dbReference type="EMBL" id="PYVU01000057">
    <property type="protein sequence ID" value="PTB96299.1"/>
    <property type="molecule type" value="Genomic_DNA"/>
</dbReference>
<evidence type="ECO:0000313" key="4">
    <source>
        <dbReference type="Proteomes" id="UP000240608"/>
    </source>
</evidence>
<name>A0A2T4DR54_9BACT</name>
<dbReference type="Proteomes" id="UP000636010">
    <property type="component" value="Unassembled WGS sequence"/>
</dbReference>
<dbReference type="PANTHER" id="PTHR31876">
    <property type="entry name" value="COV-LIKE PROTEIN 1"/>
    <property type="match status" value="1"/>
</dbReference>
<keyword evidence="5" id="KW-1185">Reference proteome</keyword>
<dbReference type="Pfam" id="PF04367">
    <property type="entry name" value="DUF502"/>
    <property type="match status" value="1"/>
</dbReference>
<reference evidence="3 4" key="2">
    <citation type="submission" date="2018-03" db="EMBL/GenBank/DDBJ databases">
        <title>Cross-interface Injection: A General Nanoliter Liquid Handling Method Applied to Single Cells Genome Amplification Automated Nanoliter Liquid Handling Applied to Single Cell Multiple Displacement Amplification.</title>
        <authorList>
            <person name="Yun J."/>
            <person name="Xu P."/>
            <person name="Xu J."/>
            <person name="Dai X."/>
            <person name="Wang Y."/>
            <person name="Zheng X."/>
            <person name="Cao C."/>
            <person name="Yi Q."/>
            <person name="Zhu Y."/>
            <person name="Wang L."/>
            <person name="Dong Z."/>
            <person name="Huang Y."/>
            <person name="Huang L."/>
            <person name="Du W."/>
        </authorList>
    </citation>
    <scope>NUCLEOTIDE SEQUENCE [LARGE SCALE GENOMIC DNA]</scope>
    <source>
        <strain evidence="3 4">Z-D1-2</strain>
    </source>
</reference>
<organism evidence="3 4">
    <name type="scientific">Marivirga lumbricoides</name>
    <dbReference type="NCBI Taxonomy" id="1046115"/>
    <lineage>
        <taxon>Bacteria</taxon>
        <taxon>Pseudomonadati</taxon>
        <taxon>Bacteroidota</taxon>
        <taxon>Cytophagia</taxon>
        <taxon>Cytophagales</taxon>
        <taxon>Marivirgaceae</taxon>
        <taxon>Marivirga</taxon>
    </lineage>
</organism>
<accession>A0A2T4DR54</accession>
<reference evidence="5" key="3">
    <citation type="journal article" date="2019" name="Int. J. Syst. Evol. Microbiol.">
        <title>The Global Catalogue of Microorganisms (GCM) 10K type strain sequencing project: providing services to taxonomists for standard genome sequencing and annotation.</title>
        <authorList>
            <consortium name="The Broad Institute Genomics Platform"/>
            <consortium name="The Broad Institute Genome Sequencing Center for Infectious Disease"/>
            <person name="Wu L."/>
            <person name="Ma J."/>
        </authorList>
    </citation>
    <scope>NUCLEOTIDE SEQUENCE [LARGE SCALE GENOMIC DNA]</scope>
    <source>
        <strain evidence="5">CGMCC 1.10832</strain>
    </source>
</reference>
<evidence type="ECO:0000256" key="1">
    <source>
        <dbReference type="SAM" id="Phobius"/>
    </source>
</evidence>
<feature type="transmembrane region" description="Helical" evidence="1">
    <location>
        <begin position="43"/>
        <end position="64"/>
    </location>
</feature>
<protein>
    <submittedName>
        <fullName evidence="2">Membrane protein</fullName>
    </submittedName>
</protein>
<feature type="transmembrane region" description="Helical" evidence="1">
    <location>
        <begin position="12"/>
        <end position="37"/>
    </location>
</feature>